<proteinExistence type="predicted"/>
<reference evidence="5 6" key="1">
    <citation type="submission" date="2019-02" db="EMBL/GenBank/DDBJ databases">
        <title>Deep-cultivation of Planctomycetes and their phenomic and genomic characterization uncovers novel biology.</title>
        <authorList>
            <person name="Wiegand S."/>
            <person name="Jogler M."/>
            <person name="Boedeker C."/>
            <person name="Pinto D."/>
            <person name="Vollmers J."/>
            <person name="Rivas-Marin E."/>
            <person name="Kohn T."/>
            <person name="Peeters S.H."/>
            <person name="Heuer A."/>
            <person name="Rast P."/>
            <person name="Oberbeckmann S."/>
            <person name="Bunk B."/>
            <person name="Jeske O."/>
            <person name="Meyerdierks A."/>
            <person name="Storesund J.E."/>
            <person name="Kallscheuer N."/>
            <person name="Luecker S."/>
            <person name="Lage O.M."/>
            <person name="Pohl T."/>
            <person name="Merkel B.J."/>
            <person name="Hornburger P."/>
            <person name="Mueller R.-W."/>
            <person name="Bruemmer F."/>
            <person name="Labrenz M."/>
            <person name="Spormann A.M."/>
            <person name="Op den Camp H."/>
            <person name="Overmann J."/>
            <person name="Amann R."/>
            <person name="Jetten M.S.M."/>
            <person name="Mascher T."/>
            <person name="Medema M.H."/>
            <person name="Devos D.P."/>
            <person name="Kaster A.-K."/>
            <person name="Ovreas L."/>
            <person name="Rohde M."/>
            <person name="Galperin M.Y."/>
            <person name="Jogler C."/>
        </authorList>
    </citation>
    <scope>NUCLEOTIDE SEQUENCE [LARGE SCALE GENOMIC DNA]</scope>
    <source>
        <strain evidence="5 6">Pan44</strain>
    </source>
</reference>
<organism evidence="5 6">
    <name type="scientific">Caulifigura coniformis</name>
    <dbReference type="NCBI Taxonomy" id="2527983"/>
    <lineage>
        <taxon>Bacteria</taxon>
        <taxon>Pseudomonadati</taxon>
        <taxon>Planctomycetota</taxon>
        <taxon>Planctomycetia</taxon>
        <taxon>Planctomycetales</taxon>
        <taxon>Planctomycetaceae</taxon>
        <taxon>Caulifigura</taxon>
    </lineage>
</organism>
<dbReference type="RefSeq" id="WP_197453984.1">
    <property type="nucleotide sequence ID" value="NZ_CP036271.1"/>
</dbReference>
<keyword evidence="2" id="KW-0175">Coiled coil</keyword>
<dbReference type="AlphaFoldDB" id="A0A517SCW8"/>
<dbReference type="EMBL" id="CP036271">
    <property type="protein sequence ID" value="QDT53968.1"/>
    <property type="molecule type" value="Genomic_DNA"/>
</dbReference>
<dbReference type="InterPro" id="IPR050465">
    <property type="entry name" value="UPF0194_transport"/>
</dbReference>
<name>A0A517SCW8_9PLAN</name>
<evidence type="ECO:0000256" key="1">
    <source>
        <dbReference type="ARBA" id="ARBA00004196"/>
    </source>
</evidence>
<sequence precursor="true">MGTLLMEILRSSGPRSGLALAALLGSFTAAASFGVDAGEKESPSPGSSTFFVPQARTTFVLRRNLSADRVGVLGMTPEEGEYVTANSIVAKLKDEVPQAAVAASAAKAESDAEITAADKLAESERLEATLMDEANRNAGVSRPPYPKSDVDRARLRAEAADLQTGVKRHEKRLAGFELAQAQAELKTFHIITPIDGIVTRVFKRAGEGVQQAESILEVVNTTIIRVEGRIPAAVASRVKVGSPVRVRFKLGPVPQSGPPGPAIELEAKLGFVDVSAEGVGEERYVRVWTELVNPRQMLRDGTPAEMTIVLDTAPGEVADASVEAVPEASSRAGSKPSN</sequence>
<dbReference type="SUPFAM" id="SSF111369">
    <property type="entry name" value="HlyD-like secretion proteins"/>
    <property type="match status" value="1"/>
</dbReference>
<dbReference type="Gene3D" id="1.10.287.470">
    <property type="entry name" value="Helix hairpin bin"/>
    <property type="match status" value="1"/>
</dbReference>
<feature type="chain" id="PRO_5022222756" evidence="4">
    <location>
        <begin position="32"/>
        <end position="338"/>
    </location>
</feature>
<feature type="signal peptide" evidence="4">
    <location>
        <begin position="1"/>
        <end position="31"/>
    </location>
</feature>
<evidence type="ECO:0000256" key="3">
    <source>
        <dbReference type="SAM" id="MobiDB-lite"/>
    </source>
</evidence>
<dbReference type="KEGG" id="ccos:Pan44_19950"/>
<accession>A0A517SCW8</accession>
<comment type="subcellular location">
    <subcellularLocation>
        <location evidence="1">Cell envelope</location>
    </subcellularLocation>
</comment>
<protein>
    <submittedName>
        <fullName evidence="5">HlyD family secretion protein</fullName>
    </submittedName>
</protein>
<gene>
    <name evidence="5" type="ORF">Pan44_19950</name>
</gene>
<dbReference type="Proteomes" id="UP000315700">
    <property type="component" value="Chromosome"/>
</dbReference>
<feature type="region of interest" description="Disordered" evidence="3">
    <location>
        <begin position="319"/>
        <end position="338"/>
    </location>
</feature>
<dbReference type="InParanoid" id="A0A517SCW8"/>
<dbReference type="PANTHER" id="PTHR32347:SF23">
    <property type="entry name" value="BLL5650 PROTEIN"/>
    <property type="match status" value="1"/>
</dbReference>
<dbReference type="GO" id="GO:0030313">
    <property type="term" value="C:cell envelope"/>
    <property type="evidence" value="ECO:0007669"/>
    <property type="project" value="UniProtKB-SubCell"/>
</dbReference>
<dbReference type="Gene3D" id="2.40.50.100">
    <property type="match status" value="1"/>
</dbReference>
<dbReference type="PANTHER" id="PTHR32347">
    <property type="entry name" value="EFFLUX SYSTEM COMPONENT YKNX-RELATED"/>
    <property type="match status" value="1"/>
</dbReference>
<keyword evidence="4" id="KW-0732">Signal</keyword>
<evidence type="ECO:0000313" key="5">
    <source>
        <dbReference type="EMBL" id="QDT53968.1"/>
    </source>
</evidence>
<evidence type="ECO:0000313" key="6">
    <source>
        <dbReference type="Proteomes" id="UP000315700"/>
    </source>
</evidence>
<evidence type="ECO:0000256" key="2">
    <source>
        <dbReference type="ARBA" id="ARBA00023054"/>
    </source>
</evidence>
<keyword evidence="6" id="KW-1185">Reference proteome</keyword>
<evidence type="ECO:0000256" key="4">
    <source>
        <dbReference type="SAM" id="SignalP"/>
    </source>
</evidence>
<dbReference type="Gene3D" id="2.40.30.170">
    <property type="match status" value="1"/>
</dbReference>